<gene>
    <name evidence="2" type="ORF">SEPCBS119000_003546</name>
</gene>
<evidence type="ECO:0000259" key="1">
    <source>
        <dbReference type="Pfam" id="PF03417"/>
    </source>
</evidence>
<dbReference type="Gene3D" id="1.10.10.2120">
    <property type="match status" value="1"/>
</dbReference>
<reference evidence="2 3" key="1">
    <citation type="submission" date="2024-01" db="EMBL/GenBank/DDBJ databases">
        <authorList>
            <person name="Allen C."/>
            <person name="Tagirdzhanova G."/>
        </authorList>
    </citation>
    <scope>NUCLEOTIDE SEQUENCE [LARGE SCALE GENOMIC DNA]</scope>
    <source>
        <strain evidence="2 3">CBS 119000</strain>
    </source>
</reference>
<dbReference type="PANTHER" id="PTHR34180">
    <property type="entry name" value="PEPTIDASE C45"/>
    <property type="match status" value="1"/>
</dbReference>
<dbReference type="Pfam" id="PF03417">
    <property type="entry name" value="AAT"/>
    <property type="match status" value="1"/>
</dbReference>
<keyword evidence="3" id="KW-1185">Reference proteome</keyword>
<organism evidence="2 3">
    <name type="scientific">Sporothrix epigloea</name>
    <dbReference type="NCBI Taxonomy" id="1892477"/>
    <lineage>
        <taxon>Eukaryota</taxon>
        <taxon>Fungi</taxon>
        <taxon>Dikarya</taxon>
        <taxon>Ascomycota</taxon>
        <taxon>Pezizomycotina</taxon>
        <taxon>Sordariomycetes</taxon>
        <taxon>Sordariomycetidae</taxon>
        <taxon>Ophiostomatales</taxon>
        <taxon>Ophiostomataceae</taxon>
        <taxon>Sporothrix</taxon>
    </lineage>
</organism>
<dbReference type="InterPro" id="IPR047794">
    <property type="entry name" value="C45_proenzyme-like"/>
</dbReference>
<comment type="caution">
    <text evidence="2">The sequence shown here is derived from an EMBL/GenBank/DDBJ whole genome shotgun (WGS) entry which is preliminary data.</text>
</comment>
<protein>
    <recommendedName>
        <fullName evidence="1">Peptidase C45 hydrolase domain-containing protein</fullName>
    </recommendedName>
</protein>
<dbReference type="NCBIfam" id="NF040521">
    <property type="entry name" value="C45_proenzyme"/>
    <property type="match status" value="1"/>
</dbReference>
<dbReference type="InterPro" id="IPR047801">
    <property type="entry name" value="Peptidase_C45"/>
</dbReference>
<dbReference type="Proteomes" id="UP001642502">
    <property type="component" value="Unassembled WGS sequence"/>
</dbReference>
<dbReference type="EMBL" id="CAWUON010000047">
    <property type="protein sequence ID" value="CAK7269395.1"/>
    <property type="molecule type" value="Genomic_DNA"/>
</dbReference>
<dbReference type="PANTHER" id="PTHR34180:SF1">
    <property type="entry name" value="BETA-ALANYL-DOPAMINE_CARCININE HYDROLASE"/>
    <property type="match status" value="1"/>
</dbReference>
<feature type="domain" description="Peptidase C45 hydrolase" evidence="1">
    <location>
        <begin position="85"/>
        <end position="303"/>
    </location>
</feature>
<evidence type="ECO:0000313" key="2">
    <source>
        <dbReference type="EMBL" id="CAK7269395.1"/>
    </source>
</evidence>
<dbReference type="InterPro" id="IPR005079">
    <property type="entry name" value="Peptidase_C45_hydrolase"/>
</dbReference>
<sequence length="317" mass="34495">MVLQIHCSGNAYEIGYSHGQQANVQIDGCVAFYTAMFQRTAKLSWAAVQTTAQDFVPTIQAKWPEFLEEMQGIADGSGRPLADIVAINNWDWMEEQKENLVLVHIAQPGRPSIKYLAEAGLIGKIGLNSKGVGVCLNAIRAHGVDRNRLPVHLALRLLLNAESMSAARQALEKDGVAASCHILLGDGTGAVGLECSHLDILALTLSDRKRIYHANHFLLDHPGVVDTNWLPDSITRTKRIEELADGVTSEVNMATLQDLFRDETKELGCICRSRTGPDTASTLFNIVMDLTNATAEVLMGRPSAPDEKITLAFGASH</sequence>
<proteinExistence type="predicted"/>
<accession>A0ABP0DQW6</accession>
<dbReference type="Gene3D" id="3.60.60.10">
    <property type="entry name" value="Penicillin V Acylase, Chain A"/>
    <property type="match status" value="1"/>
</dbReference>
<name>A0ABP0DQW6_9PEZI</name>
<evidence type="ECO:0000313" key="3">
    <source>
        <dbReference type="Proteomes" id="UP001642502"/>
    </source>
</evidence>